<dbReference type="AlphaFoldDB" id="A0A8J4DXH8"/>
<keyword evidence="3" id="KW-1185">Reference proteome</keyword>
<dbReference type="RefSeq" id="WP_203905503.1">
    <property type="nucleotide sequence ID" value="NZ_BOPF01000064.1"/>
</dbReference>
<dbReference type="Proteomes" id="UP000619260">
    <property type="component" value="Unassembled WGS sequence"/>
</dbReference>
<evidence type="ECO:0000256" key="1">
    <source>
        <dbReference type="SAM" id="Phobius"/>
    </source>
</evidence>
<feature type="transmembrane region" description="Helical" evidence="1">
    <location>
        <begin position="21"/>
        <end position="39"/>
    </location>
</feature>
<comment type="caution">
    <text evidence="2">The sequence shown here is derived from an EMBL/GenBank/DDBJ whole genome shotgun (WGS) entry which is preliminary data.</text>
</comment>
<proteinExistence type="predicted"/>
<accession>A0A8J4DXH8</accession>
<feature type="transmembrane region" description="Helical" evidence="1">
    <location>
        <begin position="101"/>
        <end position="127"/>
    </location>
</feature>
<feature type="transmembrane region" description="Helical" evidence="1">
    <location>
        <begin position="230"/>
        <end position="247"/>
    </location>
</feature>
<keyword evidence="1" id="KW-0472">Membrane</keyword>
<feature type="transmembrane region" description="Helical" evidence="1">
    <location>
        <begin position="59"/>
        <end position="80"/>
    </location>
</feature>
<name>A0A8J4DXH8_9ACTN</name>
<gene>
    <name evidence="2" type="ORF">Val02_89930</name>
</gene>
<protein>
    <submittedName>
        <fullName evidence="2">ABC transporter permease</fullName>
    </submittedName>
</protein>
<evidence type="ECO:0000313" key="3">
    <source>
        <dbReference type="Proteomes" id="UP000619260"/>
    </source>
</evidence>
<feature type="transmembrane region" description="Helical" evidence="1">
    <location>
        <begin position="147"/>
        <end position="173"/>
    </location>
</feature>
<sequence>MNVIRSEWTKFRSLRSSVYTALLTVAIAVGMGMLISSGQARGYLEATPEERASFDPTNLSLGACFYLAQLAIGVLGVLSVTSEYATGMIRTSLAFVPRRGMFLAAKAVVYGGAAFVLGQVAAFAAYFSGQAMLAEGGAPHTSLGDPFVLRAVAGTGLWLTGVALIGVALGVLLRATAGAFAVLVAVTLVLPLVAGLLPEWFGRWWPTMAGLSVTNVVPNPDLLGPWQGMGLYWSCVAALLGVALAVLRRRDV</sequence>
<organism evidence="2 3">
    <name type="scientific">Virgisporangium aliadipatigenens</name>
    <dbReference type="NCBI Taxonomy" id="741659"/>
    <lineage>
        <taxon>Bacteria</taxon>
        <taxon>Bacillati</taxon>
        <taxon>Actinomycetota</taxon>
        <taxon>Actinomycetes</taxon>
        <taxon>Micromonosporales</taxon>
        <taxon>Micromonosporaceae</taxon>
        <taxon>Virgisporangium</taxon>
    </lineage>
</organism>
<keyword evidence="1" id="KW-1133">Transmembrane helix</keyword>
<reference evidence="2" key="1">
    <citation type="submission" date="2021-01" db="EMBL/GenBank/DDBJ databases">
        <title>Whole genome shotgun sequence of Virgisporangium aliadipatigenens NBRC 105644.</title>
        <authorList>
            <person name="Komaki H."/>
            <person name="Tamura T."/>
        </authorList>
    </citation>
    <scope>NUCLEOTIDE SEQUENCE</scope>
    <source>
        <strain evidence="2">NBRC 105644</strain>
    </source>
</reference>
<feature type="transmembrane region" description="Helical" evidence="1">
    <location>
        <begin position="180"/>
        <end position="201"/>
    </location>
</feature>
<dbReference type="EMBL" id="BOPF01000064">
    <property type="protein sequence ID" value="GIJ52107.1"/>
    <property type="molecule type" value="Genomic_DNA"/>
</dbReference>
<keyword evidence="1" id="KW-0812">Transmembrane</keyword>
<evidence type="ECO:0000313" key="2">
    <source>
        <dbReference type="EMBL" id="GIJ52107.1"/>
    </source>
</evidence>